<evidence type="ECO:0000256" key="5">
    <source>
        <dbReference type="SAM" id="MobiDB-lite"/>
    </source>
</evidence>
<dbReference type="GO" id="GO:0004857">
    <property type="term" value="F:enzyme inhibitor activity"/>
    <property type="evidence" value="ECO:0007669"/>
    <property type="project" value="TreeGrafter"/>
</dbReference>
<dbReference type="InterPro" id="IPR031775">
    <property type="entry name" value="PRKG1_interact"/>
</dbReference>
<name>A0A061HTM2_CRIGR</name>
<keyword evidence="4" id="KW-0175">Coiled coil</keyword>
<evidence type="ECO:0000256" key="4">
    <source>
        <dbReference type="SAM" id="Coils"/>
    </source>
</evidence>
<dbReference type="Gene3D" id="1.25.40.20">
    <property type="entry name" value="Ankyrin repeat-containing domain"/>
    <property type="match status" value="1"/>
</dbReference>
<gene>
    <name evidence="7" type="ORF">H671_21259</name>
</gene>
<dbReference type="InterPro" id="IPR051226">
    <property type="entry name" value="PP1_Regulatory_Subunit"/>
</dbReference>
<evidence type="ECO:0000256" key="2">
    <source>
        <dbReference type="ARBA" id="ARBA00023043"/>
    </source>
</evidence>
<dbReference type="AlphaFoldDB" id="A0A061HTM2"/>
<feature type="compositionally biased region" description="Basic and acidic residues" evidence="5">
    <location>
        <begin position="105"/>
        <end position="121"/>
    </location>
</feature>
<dbReference type="Gene3D" id="6.10.250.1820">
    <property type="match status" value="1"/>
</dbReference>
<dbReference type="Proteomes" id="UP000030759">
    <property type="component" value="Unassembled WGS sequence"/>
</dbReference>
<dbReference type="InterPro" id="IPR036770">
    <property type="entry name" value="Ankyrin_rpt-contain_sf"/>
</dbReference>
<dbReference type="PROSITE" id="PS50297">
    <property type="entry name" value="ANK_REP_REGION"/>
    <property type="match status" value="1"/>
</dbReference>
<dbReference type="GO" id="GO:0019208">
    <property type="term" value="F:phosphatase regulator activity"/>
    <property type="evidence" value="ECO:0007669"/>
    <property type="project" value="TreeGrafter"/>
</dbReference>
<dbReference type="Pfam" id="PF15898">
    <property type="entry name" value="PRKG1_interact"/>
    <property type="match status" value="1"/>
</dbReference>
<feature type="region of interest" description="Disordered" evidence="5">
    <location>
        <begin position="72"/>
        <end position="211"/>
    </location>
</feature>
<feature type="compositionally biased region" description="Acidic residues" evidence="5">
    <location>
        <begin position="130"/>
        <end position="139"/>
    </location>
</feature>
<keyword evidence="1" id="KW-0677">Repeat</keyword>
<dbReference type="SUPFAM" id="SSF48403">
    <property type="entry name" value="Ankyrin repeat"/>
    <property type="match status" value="1"/>
</dbReference>
<evidence type="ECO:0000256" key="1">
    <source>
        <dbReference type="ARBA" id="ARBA00022737"/>
    </source>
</evidence>
<dbReference type="SMART" id="SM00248">
    <property type="entry name" value="ANK"/>
    <property type="match status" value="1"/>
</dbReference>
<feature type="coiled-coil region" evidence="4">
    <location>
        <begin position="211"/>
        <end position="304"/>
    </location>
</feature>
<feature type="repeat" description="ANK" evidence="3">
    <location>
        <begin position="15"/>
        <end position="47"/>
    </location>
</feature>
<dbReference type="Pfam" id="PF12796">
    <property type="entry name" value="Ank_2"/>
    <property type="match status" value="1"/>
</dbReference>
<sequence length="310" mass="34692">LLLQAGYDTELRDGDGWTPLHAAAHWGVEDACRLLAEHGGGMDSLTHAGQRPCDLADEEVMNLLEELAQKQEDLRNQKEASQSRGQEPQVPSNSKHRRSSVCRLSSREKISLQDLSKERRPGGAAGPSLGDEDEGEEEAADHPPVQPRALNGVSSPVSSSPKSPVGEEAGPAERSLECSTVDGGSTARRQRLQRDLNPESKQEQEEPDGSFRKLYMELRRENERLREALTETTLRLAQLKVELERATQRQERFAERPALLELERFERRALERKAAELEEELKALSDLRADNQRLKDENAALIRVISKLSK</sequence>
<feature type="compositionally biased region" description="Low complexity" evidence="5">
    <location>
        <begin position="153"/>
        <end position="164"/>
    </location>
</feature>
<evidence type="ECO:0000313" key="7">
    <source>
        <dbReference type="EMBL" id="ERE52981.1"/>
    </source>
</evidence>
<dbReference type="PANTHER" id="PTHR24179">
    <property type="entry name" value="PROTEIN PHOSPHATASE 1 REGULATORY SUBUNIT 12"/>
    <property type="match status" value="1"/>
</dbReference>
<reference evidence="8" key="1">
    <citation type="journal article" date="2013" name="Nat. Biotechnol.">
        <title>Chinese hamster genome sequenced from sorted chromosomes.</title>
        <authorList>
            <person name="Brinkrolf K."/>
            <person name="Rupp O."/>
            <person name="Laux H."/>
            <person name="Kollin F."/>
            <person name="Ernst W."/>
            <person name="Linke B."/>
            <person name="Kofler R."/>
            <person name="Romand S."/>
            <person name="Hesse F."/>
            <person name="Budach W.E."/>
            <person name="Galosy S."/>
            <person name="Muller D."/>
            <person name="Noll T."/>
            <person name="Wienberg J."/>
            <person name="Jostock T."/>
            <person name="Leonard M."/>
            <person name="Grillari J."/>
            <person name="Tauch A."/>
            <person name="Goesmann A."/>
            <person name="Helk B."/>
            <person name="Mott J.E."/>
            <person name="Puhler A."/>
            <person name="Borth N."/>
        </authorList>
    </citation>
    <scope>NUCLEOTIDE SEQUENCE [LARGE SCALE GENOMIC DNA]</scope>
    <source>
        <strain evidence="8">17A/GY</strain>
    </source>
</reference>
<feature type="domain" description="cGMP-dependent protein kinase interacting" evidence="6">
    <location>
        <begin position="211"/>
        <end position="310"/>
    </location>
</feature>
<dbReference type="PROSITE" id="PS50088">
    <property type="entry name" value="ANK_REPEAT"/>
    <property type="match status" value="1"/>
</dbReference>
<dbReference type="GO" id="GO:0005737">
    <property type="term" value="C:cytoplasm"/>
    <property type="evidence" value="ECO:0007669"/>
    <property type="project" value="TreeGrafter"/>
</dbReference>
<feature type="compositionally biased region" description="Basic and acidic residues" evidence="5">
    <location>
        <begin position="192"/>
        <end position="211"/>
    </location>
</feature>
<dbReference type="InterPro" id="IPR002110">
    <property type="entry name" value="Ankyrin_rpt"/>
</dbReference>
<accession>A0A061HTM2</accession>
<organism evidence="7 8">
    <name type="scientific">Cricetulus griseus</name>
    <name type="common">Chinese hamster</name>
    <name type="synonym">Cricetulus barabensis griseus</name>
    <dbReference type="NCBI Taxonomy" id="10029"/>
    <lineage>
        <taxon>Eukaryota</taxon>
        <taxon>Metazoa</taxon>
        <taxon>Chordata</taxon>
        <taxon>Craniata</taxon>
        <taxon>Vertebrata</taxon>
        <taxon>Euteleostomi</taxon>
        <taxon>Mammalia</taxon>
        <taxon>Eutheria</taxon>
        <taxon>Euarchontoglires</taxon>
        <taxon>Glires</taxon>
        <taxon>Rodentia</taxon>
        <taxon>Myomorpha</taxon>
        <taxon>Muroidea</taxon>
        <taxon>Cricetidae</taxon>
        <taxon>Cricetinae</taxon>
        <taxon>Cricetulus</taxon>
    </lineage>
</organism>
<feature type="compositionally biased region" description="Polar residues" evidence="5">
    <location>
        <begin position="79"/>
        <end position="93"/>
    </location>
</feature>
<dbReference type="GO" id="GO:0019901">
    <property type="term" value="F:protein kinase binding"/>
    <property type="evidence" value="ECO:0007669"/>
    <property type="project" value="InterPro"/>
</dbReference>
<evidence type="ECO:0000259" key="6">
    <source>
        <dbReference type="Pfam" id="PF15898"/>
    </source>
</evidence>
<dbReference type="EMBL" id="KE687768">
    <property type="protein sequence ID" value="ERE52981.1"/>
    <property type="molecule type" value="Genomic_DNA"/>
</dbReference>
<proteinExistence type="predicted"/>
<evidence type="ECO:0000313" key="8">
    <source>
        <dbReference type="Proteomes" id="UP000030759"/>
    </source>
</evidence>
<evidence type="ECO:0000256" key="3">
    <source>
        <dbReference type="PROSITE-ProRule" id="PRU00023"/>
    </source>
</evidence>
<keyword evidence="2 3" id="KW-0040">ANK repeat</keyword>
<dbReference type="PANTHER" id="PTHR24179:SF27">
    <property type="entry name" value="PROTEIN PHOSPHATASE 1 REGULATORY SUBUNIT 12C"/>
    <property type="match status" value="1"/>
</dbReference>
<protein>
    <submittedName>
        <fullName evidence="7">Protein phosphatase 1 regulatory subunit 12A-like protein</fullName>
    </submittedName>
</protein>
<feature type="non-terminal residue" evidence="7">
    <location>
        <position position="1"/>
    </location>
</feature>